<dbReference type="PANTHER" id="PTHR30600">
    <property type="entry name" value="CYTOCHROME C PEROXIDASE-RELATED"/>
    <property type="match status" value="1"/>
</dbReference>
<dbReference type="RefSeq" id="WP_173812023.1">
    <property type="nucleotide sequence ID" value="NZ_JABSNP010000029.1"/>
</dbReference>
<dbReference type="InterPro" id="IPR004852">
    <property type="entry name" value="Di-haem_cyt_c_peroxidsae"/>
</dbReference>
<name>A0ABX2FYC2_9BACT</name>
<gene>
    <name evidence="11" type="ORF">HNP98_004120</name>
</gene>
<dbReference type="InterPro" id="IPR051395">
    <property type="entry name" value="Cytochrome_c_Peroxidase/MauG"/>
</dbReference>
<dbReference type="InterPro" id="IPR036909">
    <property type="entry name" value="Cyt_c-like_dom_sf"/>
</dbReference>
<dbReference type="Proteomes" id="UP000779507">
    <property type="component" value="Unassembled WGS sequence"/>
</dbReference>
<sequence>MKQLSSQWLRRGRWLVAAGLAGIIVAACSHDGGGTDPPPAPAPGVAAPTAYALVLPSNFPANPLLPTDNPLTVEGVDLGRHLFYEKTLSVDNTVACASCHRQELAFTDGLAHAVGVNGAQHPRSAMSLSNLLWDPLLTWDGTAAGLEAQARTPLTNAIEMHQTLAASVAKLQAQPRYPALFAKAFGAGPVTEDNLLKALAQFVRTLVSGNSHYDQYRRGNRAALSADEVNGLQLFITHPSPPLRGGNCADCHAGDLQTNHTFVNNGLDAAFTDLGRATATGLAADQGKFRIPSLRNIALTAPYMHDGRFATLDDVLAHYNEHIAFGSPNLDANILNGTNSPLGPGQPLDLTDAEKKQIVLFLKTLTDSTFIQDPRFGRPTD</sequence>
<keyword evidence="7 8" id="KW-0408">Iron</keyword>
<organism evidence="11 12">
    <name type="scientific">Hymenobacter caeli</name>
    <dbReference type="NCBI Taxonomy" id="2735894"/>
    <lineage>
        <taxon>Bacteria</taxon>
        <taxon>Pseudomonadati</taxon>
        <taxon>Bacteroidota</taxon>
        <taxon>Cytophagia</taxon>
        <taxon>Cytophagales</taxon>
        <taxon>Hymenobacteraceae</taxon>
        <taxon>Hymenobacter</taxon>
    </lineage>
</organism>
<reference evidence="11 12" key="1">
    <citation type="submission" date="2020-05" db="EMBL/GenBank/DDBJ databases">
        <title>Genomic Encyclopedia of Type Strains, Phase IV (KMG-V): Genome sequencing to study the core and pangenomes of soil and plant-associated prokaryotes.</title>
        <authorList>
            <person name="Whitman W."/>
        </authorList>
    </citation>
    <scope>NUCLEOTIDE SEQUENCE [LARGE SCALE GENOMIC DNA]</scope>
    <source>
        <strain evidence="11 12">9A</strain>
    </source>
</reference>
<dbReference type="PANTHER" id="PTHR30600:SF10">
    <property type="entry name" value="BLL6722 PROTEIN"/>
    <property type="match status" value="1"/>
</dbReference>
<dbReference type="GO" id="GO:0004130">
    <property type="term" value="F:cytochrome-c peroxidase activity"/>
    <property type="evidence" value="ECO:0007669"/>
    <property type="project" value="UniProtKB-EC"/>
</dbReference>
<dbReference type="InterPro" id="IPR009056">
    <property type="entry name" value="Cyt_c-like_dom"/>
</dbReference>
<keyword evidence="3 8" id="KW-0479">Metal-binding</keyword>
<evidence type="ECO:0000259" key="10">
    <source>
        <dbReference type="PROSITE" id="PS51007"/>
    </source>
</evidence>
<comment type="caution">
    <text evidence="11">The sequence shown here is derived from an EMBL/GenBank/DDBJ whole genome shotgun (WGS) entry which is preliminary data.</text>
</comment>
<dbReference type="PIRSF" id="PIRSF000294">
    <property type="entry name" value="Cytochrome-c_peroxidase"/>
    <property type="match status" value="1"/>
</dbReference>
<keyword evidence="5" id="KW-0574">Periplasm</keyword>
<evidence type="ECO:0000256" key="5">
    <source>
        <dbReference type="ARBA" id="ARBA00022764"/>
    </source>
</evidence>
<dbReference type="EC" id="1.11.1.5" evidence="11"/>
<comment type="subcellular location">
    <subcellularLocation>
        <location evidence="1">Periplasm</location>
    </subcellularLocation>
</comment>
<accession>A0ABX2FYC2</accession>
<dbReference type="PROSITE" id="PS51007">
    <property type="entry name" value="CYTC"/>
    <property type="match status" value="2"/>
</dbReference>
<keyword evidence="4 9" id="KW-0732">Signal</keyword>
<dbReference type="EMBL" id="JABSNP010000029">
    <property type="protein sequence ID" value="NRT21274.1"/>
    <property type="molecule type" value="Genomic_DNA"/>
</dbReference>
<evidence type="ECO:0000256" key="9">
    <source>
        <dbReference type="SAM" id="SignalP"/>
    </source>
</evidence>
<dbReference type="Pfam" id="PF03150">
    <property type="entry name" value="CCP_MauG"/>
    <property type="match status" value="1"/>
</dbReference>
<evidence type="ECO:0000256" key="6">
    <source>
        <dbReference type="ARBA" id="ARBA00023002"/>
    </source>
</evidence>
<dbReference type="SUPFAM" id="SSF46626">
    <property type="entry name" value="Cytochrome c"/>
    <property type="match status" value="2"/>
</dbReference>
<keyword evidence="11" id="KW-0575">Peroxidase</keyword>
<protein>
    <submittedName>
        <fullName evidence="11">Cytochrome c peroxidase</fullName>
        <ecNumber evidence="11">1.11.1.5</ecNumber>
    </submittedName>
</protein>
<evidence type="ECO:0000256" key="2">
    <source>
        <dbReference type="ARBA" id="ARBA00022617"/>
    </source>
</evidence>
<feature type="signal peptide" evidence="9">
    <location>
        <begin position="1"/>
        <end position="29"/>
    </location>
</feature>
<feature type="domain" description="Cytochrome c" evidence="10">
    <location>
        <begin position="74"/>
        <end position="207"/>
    </location>
</feature>
<proteinExistence type="predicted"/>
<dbReference type="Gene3D" id="1.10.760.10">
    <property type="entry name" value="Cytochrome c-like domain"/>
    <property type="match status" value="2"/>
</dbReference>
<evidence type="ECO:0000256" key="7">
    <source>
        <dbReference type="ARBA" id="ARBA00023004"/>
    </source>
</evidence>
<evidence type="ECO:0000256" key="8">
    <source>
        <dbReference type="PROSITE-ProRule" id="PRU00433"/>
    </source>
</evidence>
<keyword evidence="12" id="KW-1185">Reference proteome</keyword>
<evidence type="ECO:0000313" key="12">
    <source>
        <dbReference type="Proteomes" id="UP000779507"/>
    </source>
</evidence>
<feature type="domain" description="Cytochrome c" evidence="10">
    <location>
        <begin position="226"/>
        <end position="366"/>
    </location>
</feature>
<keyword evidence="6 11" id="KW-0560">Oxidoreductase</keyword>
<keyword evidence="2 8" id="KW-0349">Heme</keyword>
<evidence type="ECO:0000313" key="11">
    <source>
        <dbReference type="EMBL" id="NRT21274.1"/>
    </source>
</evidence>
<feature type="chain" id="PRO_5046639815" evidence="9">
    <location>
        <begin position="30"/>
        <end position="381"/>
    </location>
</feature>
<evidence type="ECO:0000256" key="3">
    <source>
        <dbReference type="ARBA" id="ARBA00022723"/>
    </source>
</evidence>
<evidence type="ECO:0000256" key="1">
    <source>
        <dbReference type="ARBA" id="ARBA00004418"/>
    </source>
</evidence>
<evidence type="ECO:0000256" key="4">
    <source>
        <dbReference type="ARBA" id="ARBA00022729"/>
    </source>
</evidence>
<dbReference type="InterPro" id="IPR026259">
    <property type="entry name" value="MauG/Cytc_peroxidase"/>
</dbReference>
<dbReference type="PROSITE" id="PS51257">
    <property type="entry name" value="PROKAR_LIPOPROTEIN"/>
    <property type="match status" value="1"/>
</dbReference>